<feature type="compositionally biased region" description="Basic and acidic residues" evidence="1">
    <location>
        <begin position="274"/>
        <end position="292"/>
    </location>
</feature>
<organism evidence="2 3">
    <name type="scientific">Mycena chlorophos</name>
    <name type="common">Agaric fungus</name>
    <name type="synonym">Agaricus chlorophos</name>
    <dbReference type="NCBI Taxonomy" id="658473"/>
    <lineage>
        <taxon>Eukaryota</taxon>
        <taxon>Fungi</taxon>
        <taxon>Dikarya</taxon>
        <taxon>Basidiomycota</taxon>
        <taxon>Agaricomycotina</taxon>
        <taxon>Agaricomycetes</taxon>
        <taxon>Agaricomycetidae</taxon>
        <taxon>Agaricales</taxon>
        <taxon>Marasmiineae</taxon>
        <taxon>Mycenaceae</taxon>
        <taxon>Mycena</taxon>
    </lineage>
</organism>
<evidence type="ECO:0000313" key="3">
    <source>
        <dbReference type="Proteomes" id="UP000815677"/>
    </source>
</evidence>
<name>A0ABQ0LFR4_MYCCL</name>
<accession>A0ABQ0LFR4</accession>
<reference evidence="2" key="1">
    <citation type="submission" date="2014-09" db="EMBL/GenBank/DDBJ databases">
        <title>Genome sequence of the luminous mushroom Mycena chlorophos for searching fungal bioluminescence genes.</title>
        <authorList>
            <person name="Tanaka Y."/>
            <person name="Kasuga D."/>
            <person name="Oba Y."/>
            <person name="Hase S."/>
            <person name="Sato K."/>
            <person name="Oba Y."/>
            <person name="Sakakibara Y."/>
        </authorList>
    </citation>
    <scope>NUCLEOTIDE SEQUENCE</scope>
</reference>
<proteinExistence type="predicted"/>
<protein>
    <submittedName>
        <fullName evidence="2">Uncharacterized protein</fullName>
    </submittedName>
</protein>
<gene>
    <name evidence="2" type="ORF">MCHLO_07233</name>
</gene>
<dbReference type="Proteomes" id="UP000815677">
    <property type="component" value="Unassembled WGS sequence"/>
</dbReference>
<dbReference type="EMBL" id="DF846055">
    <property type="protein sequence ID" value="GAT49949.1"/>
    <property type="molecule type" value="Genomic_DNA"/>
</dbReference>
<feature type="region of interest" description="Disordered" evidence="1">
    <location>
        <begin position="274"/>
        <end position="307"/>
    </location>
</feature>
<sequence length="307" mass="33718">MQKDLPRPSFVPEAGAFALMTLDPIASLEYLNDPEAIEAGQKLEFKDYAVYVTGGRQLLNPAAKYREERIHFILPAPPGDDLARCIDSAMSMPIFPAVDRDHPPGRAPLRPSGLFEWQWPSYVSAFIKTIVRCANEVTVDPKQCGLDAEGQLQFIKYRNQDQRVEETSTAPANAPSHDLAISAGPLPASPSVLVNPVIGEPEPELVVQNDPEEEGAVVASLLAMLLQHEASEDVPAVKFTHNLSRIKELNDPRGFFEEVKQLAEIARQSKLRAADKKNMAAESDAARYDEKTAQLLRGHRSGTAQGT</sequence>
<evidence type="ECO:0000256" key="1">
    <source>
        <dbReference type="SAM" id="MobiDB-lite"/>
    </source>
</evidence>
<evidence type="ECO:0000313" key="2">
    <source>
        <dbReference type="EMBL" id="GAT49949.1"/>
    </source>
</evidence>
<keyword evidence="3" id="KW-1185">Reference proteome</keyword>